<dbReference type="SUPFAM" id="SSF53335">
    <property type="entry name" value="S-adenosyl-L-methionine-dependent methyltransferases"/>
    <property type="match status" value="1"/>
</dbReference>
<sequence length="340" mass="36884">MSLLMHFLRSLLASPSPQPVTGPAIAPPQLPPPADRPAPRAASDEPPAWRLLEAQAGVQDLDYGDHARPGIQHLFGHQPRRILDIGCASGAVGAGLKASDPGLWVWGCELNERAARVAATRLDHVTPVARAQWPESDRALLKSVDTVLLLDVLEHMYNPWAELEFLSEHLPDEAQVIVSLPHVGHLSVMTQLAKGSFDYRPTGILDVTHIRFFTLPGMHEMFDQTGFAVDEQWVLSSSRNIAIESFPTQVQAGELKLTVESAEEWERLNVIQYGFRLSKKRGSRVAAADDTPAWRLLAAQAGVQEHDYGEGSGSACASCSATHRAACWTSVAPPAPSAPA</sequence>
<protein>
    <submittedName>
        <fullName evidence="2">Class I SAM-dependent methyltransferase</fullName>
    </submittedName>
</protein>
<reference evidence="2 3" key="1">
    <citation type="submission" date="2020-05" db="EMBL/GenBank/DDBJ databases">
        <authorList>
            <person name="Khan S.A."/>
            <person name="Jeon C.O."/>
            <person name="Chun B.H."/>
        </authorList>
    </citation>
    <scope>NUCLEOTIDE SEQUENCE [LARGE SCALE GENOMIC DNA]</scope>
    <source>
        <strain evidence="2 3">B156</strain>
    </source>
</reference>
<dbReference type="EMBL" id="JABFCS010000001">
    <property type="protein sequence ID" value="NNU43499.1"/>
    <property type="molecule type" value="Genomic_DNA"/>
</dbReference>
<comment type="caution">
    <text evidence="2">The sequence shown here is derived from an EMBL/GenBank/DDBJ whole genome shotgun (WGS) entry which is preliminary data.</text>
</comment>
<dbReference type="CDD" id="cd02440">
    <property type="entry name" value="AdoMet_MTases"/>
    <property type="match status" value="1"/>
</dbReference>
<feature type="compositionally biased region" description="Pro residues" evidence="1">
    <location>
        <begin position="17"/>
        <end position="36"/>
    </location>
</feature>
<accession>A0A849KNZ4</accession>
<dbReference type="Pfam" id="PF13489">
    <property type="entry name" value="Methyltransf_23"/>
    <property type="match status" value="1"/>
</dbReference>
<dbReference type="GO" id="GO:0008168">
    <property type="term" value="F:methyltransferase activity"/>
    <property type="evidence" value="ECO:0007669"/>
    <property type="project" value="UniProtKB-KW"/>
</dbReference>
<organism evidence="2 3">
    <name type="scientific">Ramlibacter montanisoli</name>
    <dbReference type="NCBI Taxonomy" id="2732512"/>
    <lineage>
        <taxon>Bacteria</taxon>
        <taxon>Pseudomonadati</taxon>
        <taxon>Pseudomonadota</taxon>
        <taxon>Betaproteobacteria</taxon>
        <taxon>Burkholderiales</taxon>
        <taxon>Comamonadaceae</taxon>
        <taxon>Ramlibacter</taxon>
    </lineage>
</organism>
<gene>
    <name evidence="2" type="ORF">HK415_10530</name>
</gene>
<keyword evidence="3" id="KW-1185">Reference proteome</keyword>
<dbReference type="GO" id="GO:0032259">
    <property type="term" value="P:methylation"/>
    <property type="evidence" value="ECO:0007669"/>
    <property type="project" value="UniProtKB-KW"/>
</dbReference>
<keyword evidence="2" id="KW-0808">Transferase</keyword>
<dbReference type="PANTHER" id="PTHR43861">
    <property type="entry name" value="TRANS-ACONITATE 2-METHYLTRANSFERASE-RELATED"/>
    <property type="match status" value="1"/>
</dbReference>
<dbReference type="PANTHER" id="PTHR43861:SF6">
    <property type="entry name" value="METHYLTRANSFERASE TYPE 11"/>
    <property type="match status" value="1"/>
</dbReference>
<proteinExistence type="predicted"/>
<dbReference type="Proteomes" id="UP000552954">
    <property type="component" value="Unassembled WGS sequence"/>
</dbReference>
<evidence type="ECO:0000313" key="3">
    <source>
        <dbReference type="Proteomes" id="UP000552954"/>
    </source>
</evidence>
<feature type="region of interest" description="Disordered" evidence="1">
    <location>
        <begin position="17"/>
        <end position="44"/>
    </location>
</feature>
<evidence type="ECO:0000313" key="2">
    <source>
        <dbReference type="EMBL" id="NNU43499.1"/>
    </source>
</evidence>
<dbReference type="InterPro" id="IPR029063">
    <property type="entry name" value="SAM-dependent_MTases_sf"/>
</dbReference>
<keyword evidence="2" id="KW-0489">Methyltransferase</keyword>
<evidence type="ECO:0000256" key="1">
    <source>
        <dbReference type="SAM" id="MobiDB-lite"/>
    </source>
</evidence>
<reference evidence="2 3" key="2">
    <citation type="submission" date="2020-06" db="EMBL/GenBank/DDBJ databases">
        <title>Ramlibacter rhizophilus sp. nov., isolated from rhizosphere soil of national flower Mugunghwa from South Korea.</title>
        <authorList>
            <person name="Zheng-Fei Y."/>
            <person name="Huan T."/>
        </authorList>
    </citation>
    <scope>NUCLEOTIDE SEQUENCE [LARGE SCALE GENOMIC DNA]</scope>
    <source>
        <strain evidence="2 3">B156</strain>
    </source>
</reference>
<dbReference type="AlphaFoldDB" id="A0A849KNZ4"/>
<dbReference type="Gene3D" id="3.40.50.150">
    <property type="entry name" value="Vaccinia Virus protein VP39"/>
    <property type="match status" value="1"/>
</dbReference>
<dbReference type="RefSeq" id="WP_171558769.1">
    <property type="nucleotide sequence ID" value="NZ_JABFCS010000001.1"/>
</dbReference>
<name>A0A849KNZ4_9BURK</name>